<name>X1GE55_9ZZZZ</name>
<dbReference type="EMBL" id="BARU01014059">
    <property type="protein sequence ID" value="GAH31328.1"/>
    <property type="molecule type" value="Genomic_DNA"/>
</dbReference>
<feature type="non-terminal residue" evidence="1">
    <location>
        <position position="1"/>
    </location>
</feature>
<comment type="caution">
    <text evidence="1">The sequence shown here is derived from an EMBL/GenBank/DDBJ whole genome shotgun (WGS) entry which is preliminary data.</text>
</comment>
<sequence length="173" mass="18666">CTLKLTEAAVEAWCSPLPFDAQIELQAYWTVKDSVTRTIPEREPTITCDAPTPHFPSGCALLLHYDANGDGLIDKLEATHATDDYNAGIITKEEAVFVVKVYFFEGGKINNKCSGCYVAPPAHDTALSIAVTDEAGNPITESAVGETVYITGQLRDIVDNVALQGASITLYRN</sequence>
<organism evidence="1">
    <name type="scientific">marine sediment metagenome</name>
    <dbReference type="NCBI Taxonomy" id="412755"/>
    <lineage>
        <taxon>unclassified sequences</taxon>
        <taxon>metagenomes</taxon>
        <taxon>ecological metagenomes</taxon>
    </lineage>
</organism>
<gene>
    <name evidence="1" type="ORF">S03H2_25030</name>
</gene>
<protein>
    <submittedName>
        <fullName evidence="1">Uncharacterized protein</fullName>
    </submittedName>
</protein>
<proteinExistence type="predicted"/>
<evidence type="ECO:0000313" key="1">
    <source>
        <dbReference type="EMBL" id="GAH31328.1"/>
    </source>
</evidence>
<accession>X1GE55</accession>
<dbReference type="AlphaFoldDB" id="X1GE55"/>
<feature type="non-terminal residue" evidence="1">
    <location>
        <position position="173"/>
    </location>
</feature>
<reference evidence="1" key="1">
    <citation type="journal article" date="2014" name="Front. Microbiol.">
        <title>High frequency of phylogenetically diverse reductive dehalogenase-homologous genes in deep subseafloor sedimentary metagenomes.</title>
        <authorList>
            <person name="Kawai M."/>
            <person name="Futagami T."/>
            <person name="Toyoda A."/>
            <person name="Takaki Y."/>
            <person name="Nishi S."/>
            <person name="Hori S."/>
            <person name="Arai W."/>
            <person name="Tsubouchi T."/>
            <person name="Morono Y."/>
            <person name="Uchiyama I."/>
            <person name="Ito T."/>
            <person name="Fujiyama A."/>
            <person name="Inagaki F."/>
            <person name="Takami H."/>
        </authorList>
    </citation>
    <scope>NUCLEOTIDE SEQUENCE</scope>
    <source>
        <strain evidence="1">Expedition CK06-06</strain>
    </source>
</reference>